<accession>A0ACC1X0N0</accession>
<gene>
    <name evidence="1" type="ORF">OWV82_021782</name>
</gene>
<keyword evidence="2" id="KW-1185">Reference proteome</keyword>
<evidence type="ECO:0000313" key="1">
    <source>
        <dbReference type="EMBL" id="KAJ4704941.1"/>
    </source>
</evidence>
<sequence length="126" mass="14699">MMMMMIKKIQRLVMIRVLAAKLLQKSLSFLASREPEPADHEYDTELEEPTTTMVREDVEEGYFAVFAVKGDEIQRFVVELCCLEDPEFLKLLKQAEEEYGFEQKGALIIPCRPQDLQKVLQDPREM</sequence>
<dbReference type="Proteomes" id="UP001164539">
    <property type="component" value="Chromosome 12"/>
</dbReference>
<name>A0ACC1X0N0_MELAZ</name>
<protein>
    <submittedName>
        <fullName evidence="1">Auxin-responsive protein</fullName>
    </submittedName>
</protein>
<comment type="caution">
    <text evidence="1">The sequence shown here is derived from an EMBL/GenBank/DDBJ whole genome shotgun (WGS) entry which is preliminary data.</text>
</comment>
<evidence type="ECO:0000313" key="2">
    <source>
        <dbReference type="Proteomes" id="UP001164539"/>
    </source>
</evidence>
<reference evidence="1 2" key="1">
    <citation type="journal article" date="2023" name="Science">
        <title>Complex scaffold remodeling in plant triterpene biosynthesis.</title>
        <authorList>
            <person name="De La Pena R."/>
            <person name="Hodgson H."/>
            <person name="Liu J.C."/>
            <person name="Stephenson M.J."/>
            <person name="Martin A.C."/>
            <person name="Owen C."/>
            <person name="Harkess A."/>
            <person name="Leebens-Mack J."/>
            <person name="Jimenez L.E."/>
            <person name="Osbourn A."/>
            <person name="Sattely E.S."/>
        </authorList>
    </citation>
    <scope>NUCLEOTIDE SEQUENCE [LARGE SCALE GENOMIC DNA]</scope>
    <source>
        <strain evidence="2">cv. JPN11</strain>
        <tissue evidence="1">Leaf</tissue>
    </source>
</reference>
<dbReference type="EMBL" id="CM051405">
    <property type="protein sequence ID" value="KAJ4704941.1"/>
    <property type="molecule type" value="Genomic_DNA"/>
</dbReference>
<organism evidence="1 2">
    <name type="scientific">Melia azedarach</name>
    <name type="common">Chinaberry tree</name>
    <dbReference type="NCBI Taxonomy" id="155640"/>
    <lineage>
        <taxon>Eukaryota</taxon>
        <taxon>Viridiplantae</taxon>
        <taxon>Streptophyta</taxon>
        <taxon>Embryophyta</taxon>
        <taxon>Tracheophyta</taxon>
        <taxon>Spermatophyta</taxon>
        <taxon>Magnoliopsida</taxon>
        <taxon>eudicotyledons</taxon>
        <taxon>Gunneridae</taxon>
        <taxon>Pentapetalae</taxon>
        <taxon>rosids</taxon>
        <taxon>malvids</taxon>
        <taxon>Sapindales</taxon>
        <taxon>Meliaceae</taxon>
        <taxon>Melia</taxon>
    </lineage>
</organism>
<proteinExistence type="predicted"/>